<name>A0A9D5K7W6_UNCW3</name>
<dbReference type="EMBL" id="WJKJ01000065">
    <property type="protein sequence ID" value="MBD3363993.1"/>
    <property type="molecule type" value="Genomic_DNA"/>
</dbReference>
<organism evidence="1 2">
    <name type="scientific">candidate division WOR-3 bacterium</name>
    <dbReference type="NCBI Taxonomy" id="2052148"/>
    <lineage>
        <taxon>Bacteria</taxon>
        <taxon>Bacteria division WOR-3</taxon>
    </lineage>
</organism>
<accession>A0A9D5K7W6</accession>
<evidence type="ECO:0000313" key="1">
    <source>
        <dbReference type="EMBL" id="MBD3363993.1"/>
    </source>
</evidence>
<evidence type="ECO:0000313" key="2">
    <source>
        <dbReference type="Proteomes" id="UP000630660"/>
    </source>
</evidence>
<gene>
    <name evidence="1" type="ORF">GF359_02140</name>
</gene>
<protein>
    <submittedName>
        <fullName evidence="1">Uncharacterized protein</fullName>
    </submittedName>
</protein>
<sequence length="177" mass="19354">MHVDAGLAAMKVYKPYMDTWGYYDSYGARGDVNLRYGFNDYLGVHIRGAIGGSKGWFGLFLDAGAGVQGALPLGPVTLALNLELSDLISPTLLLGIGEKEWLTLGVRTQIPGIVDEGHPEYGPYLDPYPIDVFAGIHVGRWNVFAGSQMFRYSYNDEPVFTAGIGYTFGPIVRRAKL</sequence>
<dbReference type="Proteomes" id="UP000630660">
    <property type="component" value="Unassembled WGS sequence"/>
</dbReference>
<dbReference type="AlphaFoldDB" id="A0A9D5K7W6"/>
<proteinExistence type="predicted"/>
<comment type="caution">
    <text evidence="1">The sequence shown here is derived from an EMBL/GenBank/DDBJ whole genome shotgun (WGS) entry which is preliminary data.</text>
</comment>
<reference evidence="1" key="1">
    <citation type="submission" date="2019-11" db="EMBL/GenBank/DDBJ databases">
        <title>Microbial mats filling the niche in hypersaline microbial mats.</title>
        <authorList>
            <person name="Wong H.L."/>
            <person name="Macleod F.I."/>
            <person name="White R.A. III"/>
            <person name="Burns B.P."/>
        </authorList>
    </citation>
    <scope>NUCLEOTIDE SEQUENCE</scope>
    <source>
        <strain evidence="1">Bin_327</strain>
    </source>
</reference>